<dbReference type="EMBL" id="VSRR010003099">
    <property type="protein sequence ID" value="MPC34654.1"/>
    <property type="molecule type" value="Genomic_DNA"/>
</dbReference>
<dbReference type="Proteomes" id="UP000324222">
    <property type="component" value="Unassembled WGS sequence"/>
</dbReference>
<comment type="caution">
    <text evidence="2">The sequence shown here is derived from an EMBL/GenBank/DDBJ whole genome shotgun (WGS) entry which is preliminary data.</text>
</comment>
<proteinExistence type="predicted"/>
<feature type="region of interest" description="Disordered" evidence="1">
    <location>
        <begin position="50"/>
        <end position="69"/>
    </location>
</feature>
<reference evidence="2 3" key="1">
    <citation type="submission" date="2019-05" db="EMBL/GenBank/DDBJ databases">
        <title>Another draft genome of Portunus trituberculatus and its Hox gene families provides insights of decapod evolution.</title>
        <authorList>
            <person name="Jeong J.-H."/>
            <person name="Song I."/>
            <person name="Kim S."/>
            <person name="Choi T."/>
            <person name="Kim D."/>
            <person name="Ryu S."/>
            <person name="Kim W."/>
        </authorList>
    </citation>
    <scope>NUCLEOTIDE SEQUENCE [LARGE SCALE GENOMIC DNA]</scope>
    <source>
        <tissue evidence="2">Muscle</tissue>
    </source>
</reference>
<name>A0A5B7EQK8_PORTR</name>
<dbReference type="AlphaFoldDB" id="A0A5B7EQK8"/>
<sequence length="69" mass="7170">MNSVLVVEAVEAPRQCHSASHIGEVCVVSLPLPSVTAEDSVSCWPGCGDEGEKHGSVLGNLDASEPREP</sequence>
<keyword evidence="3" id="KW-1185">Reference proteome</keyword>
<evidence type="ECO:0000313" key="3">
    <source>
        <dbReference type="Proteomes" id="UP000324222"/>
    </source>
</evidence>
<evidence type="ECO:0000313" key="2">
    <source>
        <dbReference type="EMBL" id="MPC34654.1"/>
    </source>
</evidence>
<evidence type="ECO:0000256" key="1">
    <source>
        <dbReference type="SAM" id="MobiDB-lite"/>
    </source>
</evidence>
<accession>A0A5B7EQK8</accession>
<organism evidence="2 3">
    <name type="scientific">Portunus trituberculatus</name>
    <name type="common">Swimming crab</name>
    <name type="synonym">Neptunus trituberculatus</name>
    <dbReference type="NCBI Taxonomy" id="210409"/>
    <lineage>
        <taxon>Eukaryota</taxon>
        <taxon>Metazoa</taxon>
        <taxon>Ecdysozoa</taxon>
        <taxon>Arthropoda</taxon>
        <taxon>Crustacea</taxon>
        <taxon>Multicrustacea</taxon>
        <taxon>Malacostraca</taxon>
        <taxon>Eumalacostraca</taxon>
        <taxon>Eucarida</taxon>
        <taxon>Decapoda</taxon>
        <taxon>Pleocyemata</taxon>
        <taxon>Brachyura</taxon>
        <taxon>Eubrachyura</taxon>
        <taxon>Portunoidea</taxon>
        <taxon>Portunidae</taxon>
        <taxon>Portuninae</taxon>
        <taxon>Portunus</taxon>
    </lineage>
</organism>
<protein>
    <submittedName>
        <fullName evidence="2">Uncharacterized protein</fullName>
    </submittedName>
</protein>
<gene>
    <name evidence="2" type="ORF">E2C01_028050</name>
</gene>